<keyword evidence="4" id="KW-0812">Transmembrane</keyword>
<organism evidence="5">
    <name type="scientific">uncultured Woeseiaceae bacterium</name>
    <dbReference type="NCBI Taxonomy" id="1983305"/>
    <lineage>
        <taxon>Bacteria</taxon>
        <taxon>Pseudomonadati</taxon>
        <taxon>Pseudomonadota</taxon>
        <taxon>Gammaproteobacteria</taxon>
        <taxon>Woeseiales</taxon>
        <taxon>Woeseiaceae</taxon>
        <taxon>environmental samples</taxon>
    </lineage>
</organism>
<evidence type="ECO:0000256" key="1">
    <source>
        <dbReference type="ARBA" id="ARBA00022737"/>
    </source>
</evidence>
<dbReference type="InterPro" id="IPR019734">
    <property type="entry name" value="TPR_rpt"/>
</dbReference>
<name>A0A7D9D264_9GAMM</name>
<gene>
    <name evidence="5" type="ORF">JTBB02_V1_30001</name>
</gene>
<dbReference type="AlphaFoldDB" id="A0A7D9D264"/>
<feature type="transmembrane region" description="Helical" evidence="4">
    <location>
        <begin position="46"/>
        <end position="65"/>
    </location>
</feature>
<evidence type="ECO:0000256" key="3">
    <source>
        <dbReference type="PROSITE-ProRule" id="PRU00339"/>
    </source>
</evidence>
<dbReference type="Gene3D" id="1.25.40.10">
    <property type="entry name" value="Tetratricopeptide repeat domain"/>
    <property type="match status" value="2"/>
</dbReference>
<dbReference type="PANTHER" id="PTHR44858">
    <property type="entry name" value="TETRATRICOPEPTIDE REPEAT PROTEIN 6"/>
    <property type="match status" value="1"/>
</dbReference>
<feature type="repeat" description="TPR" evidence="3">
    <location>
        <begin position="367"/>
        <end position="400"/>
    </location>
</feature>
<dbReference type="SMART" id="SM00028">
    <property type="entry name" value="TPR"/>
    <property type="match status" value="3"/>
</dbReference>
<evidence type="ECO:0000256" key="2">
    <source>
        <dbReference type="ARBA" id="ARBA00022803"/>
    </source>
</evidence>
<dbReference type="Pfam" id="PF13432">
    <property type="entry name" value="TPR_16"/>
    <property type="match status" value="1"/>
</dbReference>
<evidence type="ECO:0000313" key="5">
    <source>
        <dbReference type="EMBL" id="VUX54903.1"/>
    </source>
</evidence>
<keyword evidence="4" id="KW-1133">Transmembrane helix</keyword>
<evidence type="ECO:0000256" key="4">
    <source>
        <dbReference type="SAM" id="Phobius"/>
    </source>
</evidence>
<keyword evidence="1" id="KW-0677">Repeat</keyword>
<dbReference type="Pfam" id="PF00515">
    <property type="entry name" value="TPR_1"/>
    <property type="match status" value="1"/>
</dbReference>
<reference evidence="5" key="1">
    <citation type="submission" date="2019-07" db="EMBL/GenBank/DDBJ databases">
        <authorList>
            <person name="Weber M."/>
            <person name="Kostadinov I."/>
            <person name="Kostadinov D I."/>
        </authorList>
    </citation>
    <scope>NUCLEOTIDE SEQUENCE</scope>
    <source>
        <strain evidence="5">Gfbio:sag-sample-b02:053724c1-46a9-4a36-b237-ea2bf867836b</strain>
    </source>
</reference>
<sequence length="745" mass="84056">MSLFKELKRRNVFRIGAAYVVGAWLLIQVTETIFPLFGFGDTPARLIVIVLAIGFIPSLILSWVFEFTPEGLKKDADVDSEKSITQTTGRKLDRIILVVLALALGYFAFDKFVLDPVEDEQIAQSARQEGLTAALTESLGDKSIAVLPFDNRSNREEDQFFTDGIHDDLLTTIAKIGSMNVISRTSVMEYKDTIKKLPQIAEELGVANILEGGIQRSGNQVRINVQLIDAATDKLLWGDIYNYVLTAENLFAVQSEITKKIADALQTELSTDEQRRIDARQTDNLQAYEAYMRGRQLMATRDAAKLILASEEFIKATQIDPSFALAWVGVADSLTLSNWIGNAGAEDQLHFVEDAVKNALVIDNDLGEAYAARAAIHQRNGQYDKAEEDYQKAIELSPNYASAYQWYSRLVQGQLIKSDPLRMQESIDLMQKAAKLDPRSAIISLELAEVYEDKGLYKLAENQYRKTIELHPDFELGYRYLANLYWVHMGQFAKALALHNKASALHPEFINYNVWKGAIYLQLGDLEANQESHDKLADSGASKWLLGFVDAHNSFIKEDPTVTRETINWLTAQIQVPYHLRLRLGSIALAKGDIQLSSEIYLSAEPRWLKPDQWPAAMGSHFWGDQTGCIVAWLFLNTGDQELGTALLQQATAYIEDTLPLITEHPDRPFPETCYLTAGDTEKALLSIETQLSHNHLTDWNIVHQMPMYDQIRDEPRYQAAWAERERRISVQRENIEKMAADTQP</sequence>
<feature type="repeat" description="TPR" evidence="3">
    <location>
        <begin position="441"/>
        <end position="474"/>
    </location>
</feature>
<dbReference type="PANTHER" id="PTHR44858:SF1">
    <property type="entry name" value="UDP-N-ACETYLGLUCOSAMINE--PEPTIDE N-ACETYLGLUCOSAMINYLTRANSFERASE SPINDLY-RELATED"/>
    <property type="match status" value="1"/>
</dbReference>
<feature type="transmembrane region" description="Helical" evidence="4">
    <location>
        <begin position="92"/>
        <end position="109"/>
    </location>
</feature>
<keyword evidence="2 3" id="KW-0802">TPR repeat</keyword>
<accession>A0A7D9D264</accession>
<dbReference type="Gene3D" id="3.40.50.10070">
    <property type="entry name" value="TolB, N-terminal domain"/>
    <property type="match status" value="1"/>
</dbReference>
<feature type="transmembrane region" description="Helical" evidence="4">
    <location>
        <begin position="12"/>
        <end position="34"/>
    </location>
</feature>
<dbReference type="SUPFAM" id="SSF48452">
    <property type="entry name" value="TPR-like"/>
    <property type="match status" value="1"/>
</dbReference>
<protein>
    <submittedName>
        <fullName evidence="5">Putative Tetratricopeptide repeat domain protein</fullName>
    </submittedName>
</protein>
<proteinExistence type="predicted"/>
<dbReference type="PROSITE" id="PS50293">
    <property type="entry name" value="TPR_REGION"/>
    <property type="match status" value="1"/>
</dbReference>
<dbReference type="InterPro" id="IPR050498">
    <property type="entry name" value="Ycf3"/>
</dbReference>
<dbReference type="InterPro" id="IPR011990">
    <property type="entry name" value="TPR-like_helical_dom_sf"/>
</dbReference>
<dbReference type="PROSITE" id="PS50005">
    <property type="entry name" value="TPR"/>
    <property type="match status" value="2"/>
</dbReference>
<keyword evidence="4" id="KW-0472">Membrane</keyword>
<dbReference type="EMBL" id="LR633966">
    <property type="protein sequence ID" value="VUX54903.1"/>
    <property type="molecule type" value="Genomic_DNA"/>
</dbReference>